<keyword evidence="1" id="KW-0472">Membrane</keyword>
<accession>A0A4C1Y0J2</accession>
<keyword evidence="1" id="KW-0812">Transmembrane</keyword>
<comment type="caution">
    <text evidence="2">The sequence shown here is derived from an EMBL/GenBank/DDBJ whole genome shotgun (WGS) entry which is preliminary data.</text>
</comment>
<name>A0A4C1Y0J2_EUMVA</name>
<dbReference type="EMBL" id="BGZK01000996">
    <property type="protein sequence ID" value="GBP67925.1"/>
    <property type="molecule type" value="Genomic_DNA"/>
</dbReference>
<sequence>MEVVITFVSVIFLKAVITFVTVIILKVVITFVTVILLKVVITFATVIILKVAIIFGHISSPQPVLGQSIVLSFRPVDLKQQYRRRLFFSTDIIRNLIQI</sequence>
<proteinExistence type="predicted"/>
<feature type="transmembrane region" description="Helical" evidence="1">
    <location>
        <begin position="35"/>
        <end position="58"/>
    </location>
</feature>
<reference evidence="2 3" key="1">
    <citation type="journal article" date="2019" name="Commun. Biol.">
        <title>The bagworm genome reveals a unique fibroin gene that provides high tensile strength.</title>
        <authorList>
            <person name="Kono N."/>
            <person name="Nakamura H."/>
            <person name="Ohtoshi R."/>
            <person name="Tomita M."/>
            <person name="Numata K."/>
            <person name="Arakawa K."/>
        </authorList>
    </citation>
    <scope>NUCLEOTIDE SEQUENCE [LARGE SCALE GENOMIC DNA]</scope>
</reference>
<dbReference type="AlphaFoldDB" id="A0A4C1Y0J2"/>
<evidence type="ECO:0000256" key="1">
    <source>
        <dbReference type="SAM" id="Phobius"/>
    </source>
</evidence>
<gene>
    <name evidence="2" type="ORF">EVAR_97718_1</name>
</gene>
<organism evidence="2 3">
    <name type="scientific">Eumeta variegata</name>
    <name type="common">Bagworm moth</name>
    <name type="synonym">Eumeta japonica</name>
    <dbReference type="NCBI Taxonomy" id="151549"/>
    <lineage>
        <taxon>Eukaryota</taxon>
        <taxon>Metazoa</taxon>
        <taxon>Ecdysozoa</taxon>
        <taxon>Arthropoda</taxon>
        <taxon>Hexapoda</taxon>
        <taxon>Insecta</taxon>
        <taxon>Pterygota</taxon>
        <taxon>Neoptera</taxon>
        <taxon>Endopterygota</taxon>
        <taxon>Lepidoptera</taxon>
        <taxon>Glossata</taxon>
        <taxon>Ditrysia</taxon>
        <taxon>Tineoidea</taxon>
        <taxon>Psychidae</taxon>
        <taxon>Oiketicinae</taxon>
        <taxon>Eumeta</taxon>
    </lineage>
</organism>
<keyword evidence="1" id="KW-1133">Transmembrane helix</keyword>
<evidence type="ECO:0000313" key="2">
    <source>
        <dbReference type="EMBL" id="GBP67925.1"/>
    </source>
</evidence>
<dbReference type="Proteomes" id="UP000299102">
    <property type="component" value="Unassembled WGS sequence"/>
</dbReference>
<feature type="transmembrane region" description="Helical" evidence="1">
    <location>
        <begin position="6"/>
        <end position="28"/>
    </location>
</feature>
<keyword evidence="3" id="KW-1185">Reference proteome</keyword>
<protein>
    <submittedName>
        <fullName evidence="2">Uncharacterized protein</fullName>
    </submittedName>
</protein>
<evidence type="ECO:0000313" key="3">
    <source>
        <dbReference type="Proteomes" id="UP000299102"/>
    </source>
</evidence>